<dbReference type="AlphaFoldDB" id="A0A0S4XPH8"/>
<evidence type="ECO:0000313" key="1">
    <source>
        <dbReference type="EMBL" id="CUV65993.1"/>
    </source>
</evidence>
<proteinExistence type="predicted"/>
<dbReference type="EMBL" id="FAXN01000057">
    <property type="protein sequence ID" value="CUV65993.1"/>
    <property type="molecule type" value="Genomic_DNA"/>
</dbReference>
<reference evidence="1" key="1">
    <citation type="submission" date="2015-11" db="EMBL/GenBank/DDBJ databases">
        <authorList>
            <person name="Zhang Y."/>
            <person name="Guo Z."/>
        </authorList>
    </citation>
    <scope>NUCLEOTIDE SEQUENCE</scope>
    <source>
        <strain evidence="1">BN30871</strain>
    </source>
</reference>
<name>A0A0S4XPH8_9BACT</name>
<gene>
    <name evidence="1" type="ORF">BN3087_550009</name>
</gene>
<accession>A0A0S4XPH8</accession>
<protein>
    <submittedName>
        <fullName evidence="1">Uncharacterized protein</fullName>
    </submittedName>
</protein>
<organism evidence="1">
    <name type="scientific">Sulfurovum sp. enrichment culture clone C5</name>
    <dbReference type="NCBI Taxonomy" id="497650"/>
    <lineage>
        <taxon>Bacteria</taxon>
        <taxon>Pseudomonadati</taxon>
        <taxon>Campylobacterota</taxon>
        <taxon>Epsilonproteobacteria</taxon>
        <taxon>Campylobacterales</taxon>
        <taxon>Sulfurovaceae</taxon>
        <taxon>Sulfurovum</taxon>
        <taxon>environmental samples</taxon>
    </lineage>
</organism>
<sequence length="79" mass="9310">MTIDNQKHIKDLEKVLREYHESKLTDSKEQIIYTKGFCKGMIYVMKNLGIINEEDLKRLVADTEFDLPSIYRVKKSTSK</sequence>